<proteinExistence type="predicted"/>
<dbReference type="EMBL" id="JARBJD010000103">
    <property type="protein sequence ID" value="KAK2952445.1"/>
    <property type="molecule type" value="Genomic_DNA"/>
</dbReference>
<evidence type="ECO:0000313" key="2">
    <source>
        <dbReference type="EMBL" id="KAK2958204.1"/>
    </source>
</evidence>
<evidence type="ECO:0000313" key="1">
    <source>
        <dbReference type="EMBL" id="KAK2952445.1"/>
    </source>
</evidence>
<comment type="caution">
    <text evidence="2">The sequence shown here is derived from an EMBL/GenBank/DDBJ whole genome shotgun (WGS) entry which is preliminary data.</text>
</comment>
<dbReference type="EMBL" id="JARBJD010000040">
    <property type="protein sequence ID" value="KAK2958204.1"/>
    <property type="molecule type" value="Genomic_DNA"/>
</dbReference>
<organism evidence="2 3">
    <name type="scientific">Blattamonas nauphoetae</name>
    <dbReference type="NCBI Taxonomy" id="2049346"/>
    <lineage>
        <taxon>Eukaryota</taxon>
        <taxon>Metamonada</taxon>
        <taxon>Preaxostyla</taxon>
        <taxon>Oxymonadida</taxon>
        <taxon>Blattamonas</taxon>
    </lineage>
</organism>
<sequence>MDVVQEQLVVVHSAQHPESSSCKNIAKVDAGVGTRSMSRRGECMLGWGSTDILIKWPAFVTLSIPPQRENVLSVVRCRMPAEVRFEGDRVESQGNACLSRVRIVRINSIFSSTAFELSPSA</sequence>
<dbReference type="Proteomes" id="UP001281761">
    <property type="component" value="Unassembled WGS sequence"/>
</dbReference>
<keyword evidence="3" id="KW-1185">Reference proteome</keyword>
<protein>
    <submittedName>
        <fullName evidence="2">Uncharacterized protein</fullName>
    </submittedName>
</protein>
<evidence type="ECO:0000313" key="3">
    <source>
        <dbReference type="Proteomes" id="UP001281761"/>
    </source>
</evidence>
<reference evidence="2 3" key="1">
    <citation type="journal article" date="2022" name="bioRxiv">
        <title>Genomics of Preaxostyla Flagellates Illuminates Evolutionary Transitions and the Path Towards Mitochondrial Loss.</title>
        <authorList>
            <person name="Novak L.V.F."/>
            <person name="Treitli S.C."/>
            <person name="Pyrih J."/>
            <person name="Halakuc P."/>
            <person name="Pipaliya S.V."/>
            <person name="Vacek V."/>
            <person name="Brzon O."/>
            <person name="Soukal P."/>
            <person name="Eme L."/>
            <person name="Dacks J.B."/>
            <person name="Karnkowska A."/>
            <person name="Elias M."/>
            <person name="Hampl V."/>
        </authorList>
    </citation>
    <scope>NUCLEOTIDE SEQUENCE [LARGE SCALE GENOMIC DNA]</scope>
    <source>
        <strain evidence="2">NAU3</strain>
        <tissue evidence="2">Gut</tissue>
    </source>
</reference>
<accession>A0ABQ9Y3B7</accession>
<gene>
    <name evidence="1" type="ORF">BLNAU_12551</name>
    <name evidence="2" type="ORF">BLNAU_6908</name>
</gene>
<name>A0ABQ9Y3B7_9EUKA</name>